<gene>
    <name evidence="1" type="ORF">TSG867_LOCUS23645</name>
</gene>
<evidence type="ECO:0000313" key="2">
    <source>
        <dbReference type="Proteomes" id="UP000663862"/>
    </source>
</evidence>
<proteinExistence type="predicted"/>
<accession>A0A820XY76</accession>
<reference evidence="1" key="1">
    <citation type="submission" date="2021-02" db="EMBL/GenBank/DDBJ databases">
        <authorList>
            <person name="Nowell W R."/>
        </authorList>
    </citation>
    <scope>NUCLEOTIDE SEQUENCE</scope>
</reference>
<name>A0A820XY76_9BILA</name>
<evidence type="ECO:0000313" key="1">
    <source>
        <dbReference type="EMBL" id="CAF4536301.1"/>
    </source>
</evidence>
<comment type="caution">
    <text evidence="1">The sequence shown here is derived from an EMBL/GenBank/DDBJ whole genome shotgun (WGS) entry which is preliminary data.</text>
</comment>
<dbReference type="Proteomes" id="UP000663862">
    <property type="component" value="Unassembled WGS sequence"/>
</dbReference>
<sequence length="827" mass="95671">MLKTEIHDHGDALGLGPLKDITSEFLQREISILQIVAENMGVITLNELDCQWIEQLSLASLENENDYFLKQNSPLKFNFLYVQAYLIRAYLLYCRINYQYIKGKYQCYAKRKIPITTNGGEIDNDNINTDMDPERLLIDEWNHLDEKNLDQLHNELKFLQRIMDVLENSAENYSSMKLSAFIRNTNYDHRFTEQFEQYRVQDFPLSQIRNVYRLYEKSMNQFQHAFINISHLFRVPIDKKLSDDLNRMLDRSFILFDDPAMKDELQGKIRTITEFPDDLKNVEDLLAGQWSQYFVDTCQHLCIENGILALLPREMKCENYVSLCLKRIDLQSRLQERTIDIEEKPNDLWSARLDISDTSQSNENSFQVFRNKNDDFLQMDANAIPSVGLSFLSTFSHPTGPIDWLDMLDNVIVATEPSKPLHSLSHSISYKSLFQLKISFVSLSPSVLFENSRAQAEKSTLKTARFSLIFLDDILINNIYRSDDKTSIDVQILLRNKDEKTCCEVTMITEQDGTRNQYFNATTTWKQISSWSKILNGNVETPIDNYNFWNVEQRNLIDEDQTISSTLDQVESTDVDVIVNEQQTCLVSIQESNDPLIIVDDDTMKNQHYLTDATVNAIYKQNKNIHHDQCLVYNHDYVPARETPLSALLSTRSSPIEFTLSRQKFEANATVTCDEQKIGIGFRCEPSMTLGCVQELACQLWKLNKRLYRLTLAGGSNIDEEYSLEDTDEAINDLRLNLISIADVKCKITYGDEVIIVSTTDETILSSILQEILQQRLIPFNELDMYALYLMDDHENPTNVDPETSIHDIRSASPNGLDIIPFQLQKK</sequence>
<protein>
    <submittedName>
        <fullName evidence="1">Uncharacterized protein</fullName>
    </submittedName>
</protein>
<dbReference type="EMBL" id="CAJOBQ010002059">
    <property type="protein sequence ID" value="CAF4536301.1"/>
    <property type="molecule type" value="Genomic_DNA"/>
</dbReference>
<dbReference type="AlphaFoldDB" id="A0A820XY76"/>
<organism evidence="1 2">
    <name type="scientific">Rotaria socialis</name>
    <dbReference type="NCBI Taxonomy" id="392032"/>
    <lineage>
        <taxon>Eukaryota</taxon>
        <taxon>Metazoa</taxon>
        <taxon>Spiralia</taxon>
        <taxon>Gnathifera</taxon>
        <taxon>Rotifera</taxon>
        <taxon>Eurotatoria</taxon>
        <taxon>Bdelloidea</taxon>
        <taxon>Philodinida</taxon>
        <taxon>Philodinidae</taxon>
        <taxon>Rotaria</taxon>
    </lineage>
</organism>